<sequence length="41" mass="4290">MIQATYLILISGIGAAIGSVLRFGCLELASNGSDDWGILCF</sequence>
<evidence type="ECO:0000256" key="1">
    <source>
        <dbReference type="SAM" id="Phobius"/>
    </source>
</evidence>
<name>A0A380P7S6_WEIVI</name>
<dbReference type="Proteomes" id="UP000254621">
    <property type="component" value="Unassembled WGS sequence"/>
</dbReference>
<accession>A0A380P7S6</accession>
<proteinExistence type="predicted"/>
<evidence type="ECO:0000313" key="2">
    <source>
        <dbReference type="EMBL" id="SUP61271.1"/>
    </source>
</evidence>
<evidence type="ECO:0000313" key="3">
    <source>
        <dbReference type="Proteomes" id="UP000254621"/>
    </source>
</evidence>
<keyword evidence="1" id="KW-1133">Transmembrane helix</keyword>
<gene>
    <name evidence="2" type="ORF">NCTC13645_02406</name>
</gene>
<protein>
    <submittedName>
        <fullName evidence="2">Uncharacterized protein</fullName>
    </submittedName>
</protein>
<dbReference type="AlphaFoldDB" id="A0A380P7S6"/>
<reference evidence="2 3" key="1">
    <citation type="submission" date="2018-06" db="EMBL/GenBank/DDBJ databases">
        <authorList>
            <consortium name="Pathogen Informatics"/>
            <person name="Doyle S."/>
        </authorList>
    </citation>
    <scope>NUCLEOTIDE SEQUENCE [LARGE SCALE GENOMIC DNA]</scope>
    <source>
        <strain evidence="2 3">NCTC13645</strain>
    </source>
</reference>
<keyword evidence="1" id="KW-0812">Transmembrane</keyword>
<dbReference type="EMBL" id="UHIV01000006">
    <property type="protein sequence ID" value="SUP61271.1"/>
    <property type="molecule type" value="Genomic_DNA"/>
</dbReference>
<organism evidence="2 3">
    <name type="scientific">Weissella viridescens</name>
    <name type="common">Lactobacillus viridescens</name>
    <dbReference type="NCBI Taxonomy" id="1629"/>
    <lineage>
        <taxon>Bacteria</taxon>
        <taxon>Bacillati</taxon>
        <taxon>Bacillota</taxon>
        <taxon>Bacilli</taxon>
        <taxon>Lactobacillales</taxon>
        <taxon>Lactobacillaceae</taxon>
        <taxon>Weissella</taxon>
    </lineage>
</organism>
<keyword evidence="1" id="KW-0472">Membrane</keyword>
<feature type="transmembrane region" description="Helical" evidence="1">
    <location>
        <begin position="6"/>
        <end position="25"/>
    </location>
</feature>